<dbReference type="SUPFAM" id="SSF82866">
    <property type="entry name" value="Multidrug efflux transporter AcrB transmembrane domain"/>
    <property type="match status" value="2"/>
</dbReference>
<protein>
    <submittedName>
        <fullName evidence="2">Cu(I)/Ag(I) efflux system membrane protein CusA/SilA</fullName>
    </submittedName>
</protein>
<dbReference type="InterPro" id="IPR001036">
    <property type="entry name" value="Acrflvin-R"/>
</dbReference>
<dbReference type="Gene3D" id="1.20.1640.10">
    <property type="entry name" value="Multidrug efflux transporter AcrB transmembrane domain"/>
    <property type="match status" value="2"/>
</dbReference>
<dbReference type="STRING" id="1124188.SAMN05444377_11467"/>
<feature type="transmembrane region" description="Helical" evidence="1">
    <location>
        <begin position="32"/>
        <end position="51"/>
    </location>
</feature>
<sequence length="646" mass="71890">MMIEKIKNLFKKEHDPLSSDEKLQLIEKSSKLVGPGVFYSTLIVIASFLPVFLLTGMEGKLFSPLAWTKSFILIVDAFLAITLTPVLISFLLKGKLRPENKNPINRKLESIYTPILVFCLKWRKTVLGINIVALLIGLVMFTRLGSEFMPPLDEGSVLFMPVTLPDVSNSEVKRILQVQDKLIKSIPEVDHVLGKAGRANTATDNSPISMIETIILLKPQSEWREGKTKNDIITEINNKLQIPGVTNGFTQPIINRINMLSTGIRTDVGIKVYGESLDTINALSQKIKKALEGTSGVKDLYAEPITGGRYIDIEAKREMLGRYGLSIDDINAVVEAAIGGMKLTTTIEGRQRFSVNARYAQEYRNSIDALKKLQVQTMQYGPIPLETIAEVKISDGPPMINSENAMLRGSVLFNVRDRDLGSTVKEAQKKLNSMMSKMPKGYYIEWSGQWENQLRANKTLSIILPIVVIIIFLILYFTYHSMKESLITMITVPFALIGGVFMVYFYGINLSVAVAVGFIALFGMAIETAMLMTIYLNESMNKMVEKYGNSSQTITEDILKQYIVDGSAKRLRPKLMTVSVSLFGLIPILWATGTGADVMLPITVPLIGGTITSTIYVLLVTPIVFEMVKLHELKTKGKIELIDVKE</sequence>
<dbReference type="EMBL" id="FQVQ01000014">
    <property type="protein sequence ID" value="SHF64013.1"/>
    <property type="molecule type" value="Genomic_DNA"/>
</dbReference>
<accession>A0A1M5DAK9</accession>
<feature type="transmembrane region" description="Helical" evidence="1">
    <location>
        <begin position="125"/>
        <end position="144"/>
    </location>
</feature>
<dbReference type="PANTHER" id="PTHR32063">
    <property type="match status" value="1"/>
</dbReference>
<feature type="transmembrane region" description="Helical" evidence="1">
    <location>
        <begin position="512"/>
        <end position="536"/>
    </location>
</feature>
<evidence type="ECO:0000313" key="2">
    <source>
        <dbReference type="EMBL" id="SHF64013.1"/>
    </source>
</evidence>
<dbReference type="PRINTS" id="PR00702">
    <property type="entry name" value="ACRIFLAVINRP"/>
</dbReference>
<dbReference type="Pfam" id="PF00873">
    <property type="entry name" value="ACR_tran"/>
    <property type="match status" value="1"/>
</dbReference>
<reference evidence="2 3" key="1">
    <citation type="submission" date="2016-11" db="EMBL/GenBank/DDBJ databases">
        <authorList>
            <person name="Jaros S."/>
            <person name="Januszkiewicz K."/>
            <person name="Wedrychowicz H."/>
        </authorList>
    </citation>
    <scope>NUCLEOTIDE SEQUENCE [LARGE SCALE GENOMIC DNA]</scope>
    <source>
        <strain evidence="2 3">DSM 25660</strain>
    </source>
</reference>
<keyword evidence="1" id="KW-0812">Transmembrane</keyword>
<evidence type="ECO:0000313" key="3">
    <source>
        <dbReference type="Proteomes" id="UP000184147"/>
    </source>
</evidence>
<dbReference type="InterPro" id="IPR027463">
    <property type="entry name" value="AcrB_DN_DC_subdom"/>
</dbReference>
<proteinExistence type="predicted"/>
<dbReference type="GO" id="GO:0042910">
    <property type="term" value="F:xenobiotic transmembrane transporter activity"/>
    <property type="evidence" value="ECO:0007669"/>
    <property type="project" value="TreeGrafter"/>
</dbReference>
<dbReference type="Gene3D" id="3.30.70.1430">
    <property type="entry name" value="Multidrug efflux transporter AcrB pore domain"/>
    <property type="match status" value="1"/>
</dbReference>
<feature type="transmembrane region" description="Helical" evidence="1">
    <location>
        <begin position="71"/>
        <end position="92"/>
    </location>
</feature>
<dbReference type="Proteomes" id="UP000184147">
    <property type="component" value="Unassembled WGS sequence"/>
</dbReference>
<feature type="transmembrane region" description="Helical" evidence="1">
    <location>
        <begin position="460"/>
        <end position="479"/>
    </location>
</feature>
<feature type="transmembrane region" description="Helical" evidence="1">
    <location>
        <begin position="575"/>
        <end position="592"/>
    </location>
</feature>
<keyword evidence="1" id="KW-0472">Membrane</keyword>
<dbReference type="Gene3D" id="3.30.70.1440">
    <property type="entry name" value="Multidrug efflux transporter AcrB pore domain"/>
    <property type="match status" value="1"/>
</dbReference>
<organism evidence="2 3">
    <name type="scientific">Flavobacterium fontis</name>
    <dbReference type="NCBI Taxonomy" id="1124188"/>
    <lineage>
        <taxon>Bacteria</taxon>
        <taxon>Pseudomonadati</taxon>
        <taxon>Bacteroidota</taxon>
        <taxon>Flavobacteriia</taxon>
        <taxon>Flavobacteriales</taxon>
        <taxon>Flavobacteriaceae</taxon>
        <taxon>Flavobacterium</taxon>
    </lineage>
</organism>
<feature type="transmembrane region" description="Helical" evidence="1">
    <location>
        <begin position="486"/>
        <end position="506"/>
    </location>
</feature>
<name>A0A1M5DAK9_9FLAO</name>
<feature type="transmembrane region" description="Helical" evidence="1">
    <location>
        <begin position="598"/>
        <end position="625"/>
    </location>
</feature>
<keyword evidence="3" id="KW-1185">Reference proteome</keyword>
<evidence type="ECO:0000256" key="1">
    <source>
        <dbReference type="SAM" id="Phobius"/>
    </source>
</evidence>
<dbReference type="Gene3D" id="3.30.2090.10">
    <property type="entry name" value="Multidrug efflux transporter AcrB TolC docking domain, DN and DC subdomains"/>
    <property type="match status" value="1"/>
</dbReference>
<dbReference type="AlphaFoldDB" id="A0A1M5DAK9"/>
<dbReference type="SUPFAM" id="SSF82714">
    <property type="entry name" value="Multidrug efflux transporter AcrB TolC docking domain, DN and DC subdomains"/>
    <property type="match status" value="1"/>
</dbReference>
<dbReference type="PANTHER" id="PTHR32063:SF19">
    <property type="entry name" value="CATION EFFLUX SYSTEM PROTEIN CUSA"/>
    <property type="match status" value="1"/>
</dbReference>
<gene>
    <name evidence="2" type="ORF">SAMN05444377_11467</name>
</gene>
<dbReference type="GO" id="GO:0005886">
    <property type="term" value="C:plasma membrane"/>
    <property type="evidence" value="ECO:0007669"/>
    <property type="project" value="TreeGrafter"/>
</dbReference>
<keyword evidence="1" id="KW-1133">Transmembrane helix</keyword>